<feature type="compositionally biased region" description="Basic and acidic residues" evidence="1">
    <location>
        <begin position="1"/>
        <end position="10"/>
    </location>
</feature>
<protein>
    <submittedName>
        <fullName evidence="2">Uncharacterized protein</fullName>
    </submittedName>
</protein>
<dbReference type="STRING" id="1123034.GCA_000685805_02605"/>
<gene>
    <name evidence="2" type="ORF">NCTC10526_00950</name>
</gene>
<evidence type="ECO:0000313" key="3">
    <source>
        <dbReference type="Proteomes" id="UP000254123"/>
    </source>
</evidence>
<evidence type="ECO:0000313" key="2">
    <source>
        <dbReference type="EMBL" id="SUD90612.1"/>
    </source>
</evidence>
<dbReference type="Proteomes" id="UP000254123">
    <property type="component" value="Unassembled WGS sequence"/>
</dbReference>
<dbReference type="RefSeq" id="WP_028859997.1">
    <property type="nucleotide sequence ID" value="NZ_CAJHAQ010000001.1"/>
</dbReference>
<keyword evidence="3" id="KW-1185">Reference proteome</keyword>
<sequence length="171" mass="18353">MNSTVTRKDGSQQNLFNPKKNQTVSVITHEDGTVSVGVSGTNPNVARRLQSELDKTYGEGKYNVSTSALNENNGIVRGEGPNGELGNKPGVCAEPACAMVAGNNPSPATGSATLWRGKDDNPHPYTDKDADILDNQQMDPCLTCAEPNNQQIYQDTAIPKRQEPNPLKGEE</sequence>
<organism evidence="2 3">
    <name type="scientific">Psychrobacter phenylpyruvicus</name>
    <dbReference type="NCBI Taxonomy" id="29432"/>
    <lineage>
        <taxon>Bacteria</taxon>
        <taxon>Pseudomonadati</taxon>
        <taxon>Pseudomonadota</taxon>
        <taxon>Gammaproteobacteria</taxon>
        <taxon>Moraxellales</taxon>
        <taxon>Moraxellaceae</taxon>
        <taxon>Psychrobacter</taxon>
    </lineage>
</organism>
<dbReference type="AlphaFoldDB" id="A0A379LLF2"/>
<accession>A0A379LLF2</accession>
<dbReference type="EMBL" id="UGVC01000001">
    <property type="protein sequence ID" value="SUD90612.1"/>
    <property type="molecule type" value="Genomic_DNA"/>
</dbReference>
<feature type="compositionally biased region" description="Basic and acidic residues" evidence="1">
    <location>
        <begin position="158"/>
        <end position="171"/>
    </location>
</feature>
<proteinExistence type="predicted"/>
<evidence type="ECO:0000256" key="1">
    <source>
        <dbReference type="SAM" id="MobiDB-lite"/>
    </source>
</evidence>
<name>A0A379LLF2_9GAMM</name>
<feature type="region of interest" description="Disordered" evidence="1">
    <location>
        <begin position="147"/>
        <end position="171"/>
    </location>
</feature>
<feature type="region of interest" description="Disordered" evidence="1">
    <location>
        <begin position="1"/>
        <end position="22"/>
    </location>
</feature>
<feature type="compositionally biased region" description="Polar residues" evidence="1">
    <location>
        <begin position="11"/>
        <end position="22"/>
    </location>
</feature>
<reference evidence="2 3" key="1">
    <citation type="submission" date="2018-06" db="EMBL/GenBank/DDBJ databases">
        <authorList>
            <consortium name="Pathogen Informatics"/>
            <person name="Doyle S."/>
        </authorList>
    </citation>
    <scope>NUCLEOTIDE SEQUENCE [LARGE SCALE GENOMIC DNA]</scope>
    <source>
        <strain evidence="2 3">NCTC10526</strain>
    </source>
</reference>